<dbReference type="PRINTS" id="PR00682">
    <property type="entry name" value="IPNSYNTHASE"/>
</dbReference>
<dbReference type="SUPFAM" id="SSF51197">
    <property type="entry name" value="Clavaminate synthase-like"/>
    <property type="match status" value="1"/>
</dbReference>
<dbReference type="EMBL" id="JBITLV010000005">
    <property type="protein sequence ID" value="MFI7588690.1"/>
    <property type="molecule type" value="Genomic_DNA"/>
</dbReference>
<dbReference type="RefSeq" id="WP_398282638.1">
    <property type="nucleotide sequence ID" value="NZ_JBITLV010000005.1"/>
</dbReference>
<dbReference type="PROSITE" id="PS51471">
    <property type="entry name" value="FE2OG_OXY"/>
    <property type="match status" value="1"/>
</dbReference>
<dbReference type="GO" id="GO:0051213">
    <property type="term" value="F:dioxygenase activity"/>
    <property type="evidence" value="ECO:0007669"/>
    <property type="project" value="UniProtKB-KW"/>
</dbReference>
<feature type="domain" description="Fe2OG dioxygenase" evidence="4">
    <location>
        <begin position="178"/>
        <end position="286"/>
    </location>
</feature>
<evidence type="ECO:0000256" key="2">
    <source>
        <dbReference type="ARBA" id="ARBA00023194"/>
    </source>
</evidence>
<dbReference type="Pfam" id="PF03171">
    <property type="entry name" value="2OG-FeII_Oxy"/>
    <property type="match status" value="1"/>
</dbReference>
<dbReference type="InterPro" id="IPR005123">
    <property type="entry name" value="Oxoglu/Fe-dep_dioxygenase_dom"/>
</dbReference>
<comment type="pathway">
    <text evidence="1">Antibiotic biosynthesis.</text>
</comment>
<dbReference type="Gene3D" id="2.60.120.330">
    <property type="entry name" value="B-lactam Antibiotic, Isopenicillin N Synthase, Chain"/>
    <property type="match status" value="1"/>
</dbReference>
<keyword evidence="5" id="KW-0223">Dioxygenase</keyword>
<proteinExistence type="inferred from homology"/>
<dbReference type="InterPro" id="IPR044861">
    <property type="entry name" value="IPNS-like_FE2OG_OXY"/>
</dbReference>
<sequence length="341" mass="36852">MSFHVPTVDISSYTGLADPFGRPATAAALDAACREVGFIQIVGHGVPDDVSAGLAAAMDSFFGQDLETKKAARTSGVNRGYTPPKSEALSLSAGVAPADRMNDFFEAFNIGVTTDDHPELALPADHYAQNLWPDVPGFEEQVQRYFHEARRVARALTTGFADALGLPGDFFESFTDHSIDVLRMNNYALPPGEIELDADLTGMGEHTDFGIVTVLWADRVAGLQVLGHDGAWHDVMPEPGALLVNLGDLMARWTGDRWLSTLHRVKPPVVDGRIERRRSAALFHDGNSDALIRTLPSADGVAYEPIRVDEHIEAKLNGSRGGVLNTTATREAERIRTAVPG</sequence>
<keyword evidence="3" id="KW-0408">Iron</keyword>
<evidence type="ECO:0000256" key="1">
    <source>
        <dbReference type="ARBA" id="ARBA00004792"/>
    </source>
</evidence>
<dbReference type="Pfam" id="PF14226">
    <property type="entry name" value="DIOX_N"/>
    <property type="match status" value="1"/>
</dbReference>
<dbReference type="PANTHER" id="PTHR47990">
    <property type="entry name" value="2-OXOGLUTARATE (2OG) AND FE(II)-DEPENDENT OXYGENASE SUPERFAMILY PROTEIN-RELATED"/>
    <property type="match status" value="1"/>
</dbReference>
<keyword evidence="3" id="KW-0479">Metal-binding</keyword>
<comment type="caution">
    <text evidence="5">The sequence shown here is derived from an EMBL/GenBank/DDBJ whole genome shotgun (WGS) entry which is preliminary data.</text>
</comment>
<evidence type="ECO:0000259" key="4">
    <source>
        <dbReference type="PROSITE" id="PS51471"/>
    </source>
</evidence>
<comment type="similarity">
    <text evidence="3">Belongs to the iron/ascorbate-dependent oxidoreductase family.</text>
</comment>
<keyword evidence="2" id="KW-0045">Antibiotic biosynthesis</keyword>
<evidence type="ECO:0000256" key="3">
    <source>
        <dbReference type="RuleBase" id="RU003682"/>
    </source>
</evidence>
<protein>
    <submittedName>
        <fullName evidence="5">Isopenicillin N synthase family dioxygenase</fullName>
    </submittedName>
</protein>
<keyword evidence="3" id="KW-0560">Oxidoreductase</keyword>
<organism evidence="5 6">
    <name type="scientific">Spongisporangium articulatum</name>
    <dbReference type="NCBI Taxonomy" id="3362603"/>
    <lineage>
        <taxon>Bacteria</taxon>
        <taxon>Bacillati</taxon>
        <taxon>Actinomycetota</taxon>
        <taxon>Actinomycetes</taxon>
        <taxon>Kineosporiales</taxon>
        <taxon>Kineosporiaceae</taxon>
        <taxon>Spongisporangium</taxon>
    </lineage>
</organism>
<dbReference type="Proteomes" id="UP001612915">
    <property type="component" value="Unassembled WGS sequence"/>
</dbReference>
<name>A0ABW8AQM9_9ACTN</name>
<keyword evidence="6" id="KW-1185">Reference proteome</keyword>
<gene>
    <name evidence="5" type="ORF">ACIB24_16585</name>
</gene>
<dbReference type="InterPro" id="IPR027443">
    <property type="entry name" value="IPNS-like_sf"/>
</dbReference>
<dbReference type="InterPro" id="IPR026992">
    <property type="entry name" value="DIOX_N"/>
</dbReference>
<reference evidence="5 6" key="1">
    <citation type="submission" date="2024-10" db="EMBL/GenBank/DDBJ databases">
        <title>The Natural Products Discovery Center: Release of the First 8490 Sequenced Strains for Exploring Actinobacteria Biosynthetic Diversity.</title>
        <authorList>
            <person name="Kalkreuter E."/>
            <person name="Kautsar S.A."/>
            <person name="Yang D."/>
            <person name="Bader C.D."/>
            <person name="Teijaro C.N."/>
            <person name="Fluegel L."/>
            <person name="Davis C.M."/>
            <person name="Simpson J.R."/>
            <person name="Lauterbach L."/>
            <person name="Steele A.D."/>
            <person name="Gui C."/>
            <person name="Meng S."/>
            <person name="Li G."/>
            <person name="Viehrig K."/>
            <person name="Ye F."/>
            <person name="Su P."/>
            <person name="Kiefer A.F."/>
            <person name="Nichols A."/>
            <person name="Cepeda A.J."/>
            <person name="Yan W."/>
            <person name="Fan B."/>
            <person name="Jiang Y."/>
            <person name="Adhikari A."/>
            <person name="Zheng C.-J."/>
            <person name="Schuster L."/>
            <person name="Cowan T.M."/>
            <person name="Smanski M.J."/>
            <person name="Chevrette M.G."/>
            <person name="De Carvalho L.P.S."/>
            <person name="Shen B."/>
        </authorList>
    </citation>
    <scope>NUCLEOTIDE SEQUENCE [LARGE SCALE GENOMIC DNA]</scope>
    <source>
        <strain evidence="5 6">NPDC049639</strain>
    </source>
</reference>
<evidence type="ECO:0000313" key="6">
    <source>
        <dbReference type="Proteomes" id="UP001612915"/>
    </source>
</evidence>
<evidence type="ECO:0000313" key="5">
    <source>
        <dbReference type="EMBL" id="MFI7588690.1"/>
    </source>
</evidence>
<accession>A0ABW8AQM9</accession>
<dbReference type="InterPro" id="IPR050231">
    <property type="entry name" value="Iron_ascorbate_oxido_reductase"/>
</dbReference>